<dbReference type="OrthoDB" id="7816979at2"/>
<dbReference type="KEGG" id="aht:ANTHELSMS3_02280"/>
<gene>
    <name evidence="1" type="ORF">ANTHELSMS3_02280</name>
</gene>
<protein>
    <recommendedName>
        <fullName evidence="3">Sulfotransferase family protein</fullName>
    </recommendedName>
</protein>
<evidence type="ECO:0000313" key="1">
    <source>
        <dbReference type="EMBL" id="ASP20958.1"/>
    </source>
</evidence>
<dbReference type="RefSeq" id="WP_094034944.1">
    <property type="nucleotide sequence ID" value="NZ_CP022540.1"/>
</dbReference>
<dbReference type="Proteomes" id="UP000203589">
    <property type="component" value="Chromosome"/>
</dbReference>
<evidence type="ECO:0008006" key="3">
    <source>
        <dbReference type="Google" id="ProtNLM"/>
    </source>
</evidence>
<dbReference type="AlphaFoldDB" id="A0A222E4P5"/>
<name>A0A222E4P5_9RHOB</name>
<keyword evidence="2" id="KW-1185">Reference proteome</keyword>
<organism evidence="1 2">
    <name type="scientific">Antarctobacter heliothermus</name>
    <dbReference type="NCBI Taxonomy" id="74033"/>
    <lineage>
        <taxon>Bacteria</taxon>
        <taxon>Pseudomonadati</taxon>
        <taxon>Pseudomonadota</taxon>
        <taxon>Alphaproteobacteria</taxon>
        <taxon>Rhodobacterales</taxon>
        <taxon>Roseobacteraceae</taxon>
        <taxon>Antarctobacter</taxon>
    </lineage>
</organism>
<dbReference type="EMBL" id="CP022540">
    <property type="protein sequence ID" value="ASP20958.1"/>
    <property type="molecule type" value="Genomic_DNA"/>
</dbReference>
<accession>A0A222E4P5</accession>
<sequence>MQVILHTGVHCTDEDRLLKGLLRNAEAWRHEGVAIPGPSNYRTLLTEALNKLRGGTPDPETRDVLLDAILQDDVGQFSRLVLSNDNFFSVPKLMFQNGYIYHRAEERLTTLSQVFRDSDLQLFMGLRDPASFLPAAFAATPHADFSDFMEGLDPMRFRWSDLIRRIRGTLPELPITLWCNEDTPFLWGQIIREMAGIALGRKITGAFDLYSQIISREGMQRFRAFLKENPTITEGQKRRVMMAFLDKYALDDKIEEELDLPGWDAAYVDMLTEIYEDDLEVIGDMPGVRFLTPDA</sequence>
<proteinExistence type="predicted"/>
<reference evidence="1 2" key="1">
    <citation type="submission" date="2017-07" db="EMBL/GenBank/DDBJ databases">
        <title>Genome Sequence of Antarctobacter heliothermus Strain SMS3 Isolated from a culture of the Diatom Skeletonema marinoi.</title>
        <authorList>
            <person name="Topel M."/>
            <person name="Pinder M.I.M."/>
            <person name="Johansson O.N."/>
            <person name="Kourtchenko O."/>
            <person name="Godhe A."/>
            <person name="Clarke A.K."/>
        </authorList>
    </citation>
    <scope>NUCLEOTIDE SEQUENCE [LARGE SCALE GENOMIC DNA]</scope>
    <source>
        <strain evidence="1 2">SMS3</strain>
    </source>
</reference>
<evidence type="ECO:0000313" key="2">
    <source>
        <dbReference type="Proteomes" id="UP000203589"/>
    </source>
</evidence>